<keyword evidence="1" id="KW-0812">Transmembrane</keyword>
<evidence type="ECO:0000313" key="3">
    <source>
        <dbReference type="Proteomes" id="UP000674416"/>
    </source>
</evidence>
<dbReference type="RefSeq" id="WP_053604184.1">
    <property type="nucleotide sequence ID" value="NZ_JAFDST010000002.1"/>
</dbReference>
<dbReference type="Proteomes" id="UP000674416">
    <property type="component" value="Unassembled WGS sequence"/>
</dbReference>
<proteinExistence type="predicted"/>
<keyword evidence="1" id="KW-1133">Transmembrane helix</keyword>
<sequence length="87" mass="9924">MNNFQWINTLLNRGNSRKRNNGMMLWVSVLGLVSAVFFGLRGSRSGNMMSPVQNFFSNLMQNKNLMRKPVPVASKTEFSNELTPNKK</sequence>
<keyword evidence="1" id="KW-0472">Membrane</keyword>
<reference evidence="2 3" key="1">
    <citation type="submission" date="2021-01" db="EMBL/GenBank/DDBJ databases">
        <title>Genomic Encyclopedia of Type Strains, Phase IV (KMG-IV): sequencing the most valuable type-strain genomes for metagenomic binning, comparative biology and taxonomic classification.</title>
        <authorList>
            <person name="Goeker M."/>
        </authorList>
    </citation>
    <scope>NUCLEOTIDE SEQUENCE [LARGE SCALE GENOMIC DNA]</scope>
    <source>
        <strain evidence="2 3">DSM 103394</strain>
    </source>
</reference>
<accession>A0ABS4CUM1</accession>
<gene>
    <name evidence="2" type="ORF">JOC74_001768</name>
</gene>
<keyword evidence="3" id="KW-1185">Reference proteome</keyword>
<name>A0ABS4CUM1_9BACI</name>
<comment type="caution">
    <text evidence="2">The sequence shown here is derived from an EMBL/GenBank/DDBJ whole genome shotgun (WGS) entry which is preliminary data.</text>
</comment>
<organism evidence="2 3">
    <name type="scientific">Bacillus capparidis</name>
    <dbReference type="NCBI Taxonomy" id="1840411"/>
    <lineage>
        <taxon>Bacteria</taxon>
        <taxon>Bacillati</taxon>
        <taxon>Bacillota</taxon>
        <taxon>Bacilli</taxon>
        <taxon>Bacillales</taxon>
        <taxon>Bacillaceae</taxon>
        <taxon>Bacillus</taxon>
    </lineage>
</organism>
<feature type="transmembrane region" description="Helical" evidence="1">
    <location>
        <begin position="23"/>
        <end position="40"/>
    </location>
</feature>
<dbReference type="EMBL" id="JAFDST010000002">
    <property type="protein sequence ID" value="MBP1081275.1"/>
    <property type="molecule type" value="Genomic_DNA"/>
</dbReference>
<protein>
    <submittedName>
        <fullName evidence="2">Uncharacterized protein</fullName>
    </submittedName>
</protein>
<evidence type="ECO:0000256" key="1">
    <source>
        <dbReference type="SAM" id="Phobius"/>
    </source>
</evidence>
<evidence type="ECO:0000313" key="2">
    <source>
        <dbReference type="EMBL" id="MBP1081275.1"/>
    </source>
</evidence>